<dbReference type="PANTHER" id="PTHR34966">
    <property type="entry name" value="OSJNBA0043L24.15 PROTEIN"/>
    <property type="match status" value="1"/>
</dbReference>
<organism evidence="1">
    <name type="scientific">Craspedostauros australis</name>
    <dbReference type="NCBI Taxonomy" id="1486917"/>
    <lineage>
        <taxon>Eukaryota</taxon>
        <taxon>Sar</taxon>
        <taxon>Stramenopiles</taxon>
        <taxon>Ochrophyta</taxon>
        <taxon>Bacillariophyta</taxon>
        <taxon>Bacillariophyceae</taxon>
        <taxon>Bacillariophycidae</taxon>
        <taxon>Naviculales</taxon>
        <taxon>Naviculaceae</taxon>
        <taxon>Craspedostauros</taxon>
    </lineage>
</organism>
<gene>
    <name evidence="1" type="ORF">CAUS1442_LOCUS12826</name>
</gene>
<dbReference type="PANTHER" id="PTHR34966:SF1">
    <property type="entry name" value="OS04G0508100 PROTEIN"/>
    <property type="match status" value="1"/>
</dbReference>
<sequence>MSQFFQRIANYVGNEIIVKGLANSKSFQKFAVRSSKRYETMQKQSAEHLNKTMDELMNEAAAEASATTKAKTALNAPPKPPLRGVAGFLSAFAKEAKSDFSVRERW</sequence>
<dbReference type="EMBL" id="HBEF01020740">
    <property type="protein sequence ID" value="CAD8340691.1"/>
    <property type="molecule type" value="Transcribed_RNA"/>
</dbReference>
<protein>
    <submittedName>
        <fullName evidence="1">Uncharacterized protein</fullName>
    </submittedName>
</protein>
<proteinExistence type="predicted"/>
<accession>A0A7S0F507</accession>
<reference evidence="1" key="1">
    <citation type="submission" date="2021-01" db="EMBL/GenBank/DDBJ databases">
        <authorList>
            <person name="Corre E."/>
            <person name="Pelletier E."/>
            <person name="Niang G."/>
            <person name="Scheremetjew M."/>
            <person name="Finn R."/>
            <person name="Kale V."/>
            <person name="Holt S."/>
            <person name="Cochrane G."/>
            <person name="Meng A."/>
            <person name="Brown T."/>
            <person name="Cohen L."/>
        </authorList>
    </citation>
    <scope>NUCLEOTIDE SEQUENCE</scope>
    <source>
        <strain evidence="1">CCMP3328</strain>
    </source>
</reference>
<name>A0A7S0F507_9STRA</name>
<dbReference type="AlphaFoldDB" id="A0A7S0F507"/>
<evidence type="ECO:0000313" key="1">
    <source>
        <dbReference type="EMBL" id="CAD8340691.1"/>
    </source>
</evidence>